<accession>A0A7J3UYH9</accession>
<gene>
    <name evidence="3" type="ORF">ENL91_00480</name>
</gene>
<feature type="domain" description="DUF434" evidence="1">
    <location>
        <begin position="5"/>
        <end position="59"/>
    </location>
</feature>
<comment type="caution">
    <text evidence="3">The sequence shown here is derived from an EMBL/GenBank/DDBJ whole genome shotgun (WGS) entry which is preliminary data.</text>
</comment>
<evidence type="ECO:0000259" key="2">
    <source>
        <dbReference type="Pfam" id="PF18481"/>
    </source>
</evidence>
<organism evidence="3">
    <name type="scientific">Candidatus Methanosuratincola petrocarbonis</name>
    <name type="common">ex Vanwonterghem et al. 2016</name>
    <dbReference type="NCBI Taxonomy" id="1867261"/>
    <lineage>
        <taxon>Archaea</taxon>
        <taxon>Thermoproteota</taxon>
        <taxon>Methanosuratincolia</taxon>
        <taxon>Candidatus Methanomethylicales</taxon>
        <taxon>Candidatus Methanomethylicaceae</taxon>
        <taxon>Candidatus Methanosuratincola (ex Vanwonterghem et al. 2016)</taxon>
    </lineage>
</organism>
<dbReference type="PANTHER" id="PTHR42252:SF1">
    <property type="entry name" value="DUF434 DOMAIN-CONTAINING PROTEIN"/>
    <property type="match status" value="1"/>
</dbReference>
<dbReference type="InterPro" id="IPR007368">
    <property type="entry name" value="DUF434"/>
</dbReference>
<evidence type="ECO:0000313" key="3">
    <source>
        <dbReference type="EMBL" id="HHI48629.1"/>
    </source>
</evidence>
<dbReference type="InterPro" id="IPR041652">
    <property type="entry name" value="DUF5616"/>
</dbReference>
<feature type="domain" description="DUF5616" evidence="2">
    <location>
        <begin position="64"/>
        <end position="200"/>
    </location>
</feature>
<dbReference type="Pfam" id="PF04256">
    <property type="entry name" value="DUF434"/>
    <property type="match status" value="1"/>
</dbReference>
<name>A0A7J3UYH9_9CREN</name>
<protein>
    <submittedName>
        <fullName evidence="3">DUF434 domain-containing protein</fullName>
    </submittedName>
</protein>
<sequence length="214" mass="23264">MPDALRDAAVDLRILLSKGYRRSSAVRFVADRYRLCRTDRLALFRCVYPEDVAEVHLRKLVPAEDLRGATISVDGFNILRTVYAALHGRPLYLCDDGFVRDISTGLSKPKFGDLVECLGLVIPCICDLGTSFAIFVYDRPVSRSGDLSKKTEELMGAKGVPGASKTSMRPDSEILACGDVVATSDSVVIARASKCFDLGGYLVSKILGSPPTKI</sequence>
<evidence type="ECO:0000259" key="1">
    <source>
        <dbReference type="Pfam" id="PF04256"/>
    </source>
</evidence>
<dbReference type="Pfam" id="PF18481">
    <property type="entry name" value="DUF5616"/>
    <property type="match status" value="1"/>
</dbReference>
<proteinExistence type="predicted"/>
<dbReference type="AlphaFoldDB" id="A0A7J3UYH9"/>
<reference evidence="3" key="1">
    <citation type="journal article" date="2020" name="mSystems">
        <title>Genome- and Community-Level Interaction Insights into Carbon Utilization and Element Cycling Functions of Hydrothermarchaeota in Hydrothermal Sediment.</title>
        <authorList>
            <person name="Zhou Z."/>
            <person name="Liu Y."/>
            <person name="Xu W."/>
            <person name="Pan J."/>
            <person name="Luo Z.H."/>
            <person name="Li M."/>
        </authorList>
    </citation>
    <scope>NUCLEOTIDE SEQUENCE [LARGE SCALE GENOMIC DNA]</scope>
    <source>
        <strain evidence="3">SpSt-1038</strain>
    </source>
</reference>
<dbReference type="PANTHER" id="PTHR42252">
    <property type="entry name" value="DUF5616 DOMAIN-CONTAINING PROTEIN"/>
    <property type="match status" value="1"/>
</dbReference>
<dbReference type="EMBL" id="DRVT01000004">
    <property type="protein sequence ID" value="HHI48629.1"/>
    <property type="molecule type" value="Genomic_DNA"/>
</dbReference>